<dbReference type="InterPro" id="IPR044789">
    <property type="entry name" value="Put_A1-4-GlycosylTfrase_plant"/>
</dbReference>
<protein>
    <recommendedName>
        <fullName evidence="2">Alpha 1,4-glycosyltransferase domain-containing protein</fullName>
    </recommendedName>
</protein>
<evidence type="ECO:0000256" key="1">
    <source>
        <dbReference type="SAM" id="SignalP"/>
    </source>
</evidence>
<reference evidence="3" key="2">
    <citation type="journal article" date="2024" name="Plant">
        <title>Genomic evolution and insights into agronomic trait innovations of Sesamum species.</title>
        <authorList>
            <person name="Miao H."/>
            <person name="Wang L."/>
            <person name="Qu L."/>
            <person name="Liu H."/>
            <person name="Sun Y."/>
            <person name="Le M."/>
            <person name="Wang Q."/>
            <person name="Wei S."/>
            <person name="Zheng Y."/>
            <person name="Lin W."/>
            <person name="Duan Y."/>
            <person name="Cao H."/>
            <person name="Xiong S."/>
            <person name="Wang X."/>
            <person name="Wei L."/>
            <person name="Li C."/>
            <person name="Ma Q."/>
            <person name="Ju M."/>
            <person name="Zhao R."/>
            <person name="Li G."/>
            <person name="Mu C."/>
            <person name="Tian Q."/>
            <person name="Mei H."/>
            <person name="Zhang T."/>
            <person name="Gao T."/>
            <person name="Zhang H."/>
        </authorList>
    </citation>
    <scope>NUCLEOTIDE SEQUENCE</scope>
    <source>
        <strain evidence="3">G02</strain>
    </source>
</reference>
<dbReference type="InterPro" id="IPR007652">
    <property type="entry name" value="A1-4-GlycosylTfrase_dom"/>
</dbReference>
<dbReference type="SUPFAM" id="SSF53448">
    <property type="entry name" value="Nucleotide-diphospho-sugar transferases"/>
    <property type="match status" value="1"/>
</dbReference>
<dbReference type="EMBL" id="JACGWJ010000016">
    <property type="protein sequence ID" value="KAL0361098.1"/>
    <property type="molecule type" value="Genomic_DNA"/>
</dbReference>
<proteinExistence type="predicted"/>
<name>A0AAW2Q033_SESRA</name>
<dbReference type="InterPro" id="IPR029044">
    <property type="entry name" value="Nucleotide-diphossugar_trans"/>
</dbReference>
<evidence type="ECO:0000313" key="3">
    <source>
        <dbReference type="EMBL" id="KAL0361098.1"/>
    </source>
</evidence>
<feature type="domain" description="Alpha 1,4-glycosyltransferase" evidence="2">
    <location>
        <begin position="69"/>
        <end position="131"/>
    </location>
</feature>
<dbReference type="Pfam" id="PF04572">
    <property type="entry name" value="Gb3_synth"/>
    <property type="match status" value="1"/>
</dbReference>
<accession>A0AAW2Q033</accession>
<dbReference type="PANTHER" id="PTHR46781">
    <property type="entry name" value="ALPHA 1,4-GLYCOSYLTRANSFERASE FAMILY PROTEIN"/>
    <property type="match status" value="1"/>
</dbReference>
<feature type="chain" id="PRO_5043520200" description="Alpha 1,4-glycosyltransferase domain-containing protein" evidence="1">
    <location>
        <begin position="22"/>
        <end position="139"/>
    </location>
</feature>
<feature type="signal peptide" evidence="1">
    <location>
        <begin position="1"/>
        <end position="21"/>
    </location>
</feature>
<comment type="caution">
    <text evidence="3">The sequence shown here is derived from an EMBL/GenBank/DDBJ whole genome shotgun (WGS) entry which is preliminary data.</text>
</comment>
<dbReference type="AlphaFoldDB" id="A0AAW2Q033"/>
<sequence length="139" mass="15849">MTAHHHLSLKFTLMVFQSSVGQLENLVYLKDTYIIILKSFRELKNAIGAQTIDLDTGKWCKLNNVVMIFDEGHPLLYKFIQEFALTFNGKKWGHNGPYLVSTVVSRVTGRPGYNFIGPPPMAFYLVDWSKIGSLSTQFF</sequence>
<dbReference type="PANTHER" id="PTHR46781:SF5">
    <property type="entry name" value="ALPHA 1,4-GLYCOSYLTRANSFERASE FAMILY PROTEIN"/>
    <property type="match status" value="1"/>
</dbReference>
<reference evidence="3" key="1">
    <citation type="submission" date="2020-06" db="EMBL/GenBank/DDBJ databases">
        <authorList>
            <person name="Li T."/>
            <person name="Hu X."/>
            <person name="Zhang T."/>
            <person name="Song X."/>
            <person name="Zhang H."/>
            <person name="Dai N."/>
            <person name="Sheng W."/>
            <person name="Hou X."/>
            <person name="Wei L."/>
        </authorList>
    </citation>
    <scope>NUCLEOTIDE SEQUENCE</scope>
    <source>
        <strain evidence="3">G02</strain>
        <tissue evidence="3">Leaf</tissue>
    </source>
</reference>
<evidence type="ECO:0000259" key="2">
    <source>
        <dbReference type="Pfam" id="PF04572"/>
    </source>
</evidence>
<keyword evidence="1" id="KW-0732">Signal</keyword>
<organism evidence="3">
    <name type="scientific">Sesamum radiatum</name>
    <name type="common">Black benniseed</name>
    <dbReference type="NCBI Taxonomy" id="300843"/>
    <lineage>
        <taxon>Eukaryota</taxon>
        <taxon>Viridiplantae</taxon>
        <taxon>Streptophyta</taxon>
        <taxon>Embryophyta</taxon>
        <taxon>Tracheophyta</taxon>
        <taxon>Spermatophyta</taxon>
        <taxon>Magnoliopsida</taxon>
        <taxon>eudicotyledons</taxon>
        <taxon>Gunneridae</taxon>
        <taxon>Pentapetalae</taxon>
        <taxon>asterids</taxon>
        <taxon>lamiids</taxon>
        <taxon>Lamiales</taxon>
        <taxon>Pedaliaceae</taxon>
        <taxon>Sesamum</taxon>
    </lineage>
</organism>
<gene>
    <name evidence="3" type="ORF">Sradi_3794300</name>
</gene>